<name>A0A1G6KXS1_9RHOB</name>
<dbReference type="GO" id="GO:0006352">
    <property type="term" value="P:DNA-templated transcription initiation"/>
    <property type="evidence" value="ECO:0007669"/>
    <property type="project" value="InterPro"/>
</dbReference>
<dbReference type="Gene3D" id="3.30.450.80">
    <property type="entry name" value="Transcription factor LuxR-like, autoinducer-binding domain"/>
    <property type="match status" value="1"/>
</dbReference>
<reference evidence="6" key="1">
    <citation type="submission" date="2016-10" db="EMBL/GenBank/DDBJ databases">
        <authorList>
            <person name="Varghese N."/>
            <person name="Submissions S."/>
        </authorList>
    </citation>
    <scope>NUCLEOTIDE SEQUENCE [LARGE SCALE GENOMIC DNA]</scope>
    <source>
        <strain evidence="6">CGMCC 1.9108</strain>
    </source>
</reference>
<dbReference type="OrthoDB" id="3679796at2"/>
<evidence type="ECO:0000259" key="4">
    <source>
        <dbReference type="PROSITE" id="PS50043"/>
    </source>
</evidence>
<feature type="domain" description="HTH luxR-type" evidence="4">
    <location>
        <begin position="191"/>
        <end position="256"/>
    </location>
</feature>
<dbReference type="SMART" id="SM00421">
    <property type="entry name" value="HTH_LUXR"/>
    <property type="match status" value="1"/>
</dbReference>
<sequence>MSSYADWQETRAQEVLGMVNRIAVAPDIGAVWALLVSGLGQFGFERVNYGLTRGRVGTSIGDPQDVLFLSTHALDRVRAHHTSGLYRRTAEYRWVLENTGAVSWGWVHAERAAGRLSPGECAAMDEMGAGRRRAGISVSFAEGGRRCKGAMGLAAAPDESQAALDDRWPGISASVLAICNMAHLKISQLPLPVPGGCLSRRQRELLEWVADGKTMQDIQVLTGLSLSAIEKHLRKARDALGVETTAQAVGKAAFLNQMFAGPDASGSARD</sequence>
<dbReference type="Pfam" id="PF08281">
    <property type="entry name" value="Sigma70_r4_2"/>
    <property type="match status" value="1"/>
</dbReference>
<keyword evidence="1" id="KW-0805">Transcription regulation</keyword>
<organism evidence="5 6">
    <name type="scientific">Ruegeria marina</name>
    <dbReference type="NCBI Taxonomy" id="639004"/>
    <lineage>
        <taxon>Bacteria</taxon>
        <taxon>Pseudomonadati</taxon>
        <taxon>Pseudomonadota</taxon>
        <taxon>Alphaproteobacteria</taxon>
        <taxon>Rhodobacterales</taxon>
        <taxon>Roseobacteraceae</taxon>
        <taxon>Ruegeria</taxon>
    </lineage>
</organism>
<dbReference type="GO" id="GO:0016987">
    <property type="term" value="F:sigma factor activity"/>
    <property type="evidence" value="ECO:0007669"/>
    <property type="project" value="InterPro"/>
</dbReference>
<dbReference type="InterPro" id="IPR013249">
    <property type="entry name" value="RNA_pol_sigma70_r4_t2"/>
</dbReference>
<evidence type="ECO:0000313" key="5">
    <source>
        <dbReference type="EMBL" id="SDC35747.1"/>
    </source>
</evidence>
<dbReference type="PROSITE" id="PS50043">
    <property type="entry name" value="HTH_LUXR_2"/>
    <property type="match status" value="1"/>
</dbReference>
<keyword evidence="6" id="KW-1185">Reference proteome</keyword>
<dbReference type="GO" id="GO:0003677">
    <property type="term" value="F:DNA binding"/>
    <property type="evidence" value="ECO:0007669"/>
    <property type="project" value="UniProtKB-KW"/>
</dbReference>
<evidence type="ECO:0000313" key="6">
    <source>
        <dbReference type="Proteomes" id="UP000199628"/>
    </source>
</evidence>
<dbReference type="InterPro" id="IPR036693">
    <property type="entry name" value="TF_LuxR_autoind-bd_dom_sf"/>
</dbReference>
<evidence type="ECO:0000256" key="2">
    <source>
        <dbReference type="ARBA" id="ARBA00023125"/>
    </source>
</evidence>
<dbReference type="SUPFAM" id="SSF75516">
    <property type="entry name" value="Pheromone-binding domain of LuxR-like quorum-sensing transcription factors"/>
    <property type="match status" value="1"/>
</dbReference>
<protein>
    <submittedName>
        <fullName evidence="5">DNA-binding transcriptional regulator, CsgD family</fullName>
    </submittedName>
</protein>
<dbReference type="STRING" id="639004.SAMN04488239_10282"/>
<keyword evidence="3" id="KW-0804">Transcription</keyword>
<dbReference type="InterPro" id="IPR036388">
    <property type="entry name" value="WH-like_DNA-bd_sf"/>
</dbReference>
<evidence type="ECO:0000256" key="3">
    <source>
        <dbReference type="ARBA" id="ARBA00023163"/>
    </source>
</evidence>
<dbReference type="RefSeq" id="WP_093027508.1">
    <property type="nucleotide sequence ID" value="NZ_FMZV01000002.1"/>
</dbReference>
<proteinExistence type="predicted"/>
<dbReference type="InterPro" id="IPR016032">
    <property type="entry name" value="Sig_transdc_resp-reg_C-effctor"/>
</dbReference>
<dbReference type="Gene3D" id="1.10.10.10">
    <property type="entry name" value="Winged helix-like DNA-binding domain superfamily/Winged helix DNA-binding domain"/>
    <property type="match status" value="1"/>
</dbReference>
<evidence type="ECO:0000256" key="1">
    <source>
        <dbReference type="ARBA" id="ARBA00023015"/>
    </source>
</evidence>
<dbReference type="Proteomes" id="UP000199628">
    <property type="component" value="Unassembled WGS sequence"/>
</dbReference>
<dbReference type="CDD" id="cd06170">
    <property type="entry name" value="LuxR_C_like"/>
    <property type="match status" value="1"/>
</dbReference>
<accession>A0A1G6KXS1</accession>
<dbReference type="SUPFAM" id="SSF46894">
    <property type="entry name" value="C-terminal effector domain of the bipartite response regulators"/>
    <property type="match status" value="1"/>
</dbReference>
<dbReference type="EMBL" id="FMZV01000002">
    <property type="protein sequence ID" value="SDC35747.1"/>
    <property type="molecule type" value="Genomic_DNA"/>
</dbReference>
<dbReference type="InterPro" id="IPR005143">
    <property type="entry name" value="TF_LuxR_autoind-bd_dom"/>
</dbReference>
<dbReference type="AlphaFoldDB" id="A0A1G6KXS1"/>
<gene>
    <name evidence="5" type="ORF">SAMN04488239_10282</name>
</gene>
<dbReference type="InterPro" id="IPR000792">
    <property type="entry name" value="Tscrpt_reg_LuxR_C"/>
</dbReference>
<keyword evidence="2 5" id="KW-0238">DNA-binding</keyword>
<dbReference type="Pfam" id="PF03472">
    <property type="entry name" value="Autoind_bind"/>
    <property type="match status" value="1"/>
</dbReference>